<dbReference type="GO" id="GO:0071111">
    <property type="term" value="F:cyclic-guanylate-specific phosphodiesterase activity"/>
    <property type="evidence" value="ECO:0007669"/>
    <property type="project" value="InterPro"/>
</dbReference>
<dbReference type="InterPro" id="IPR043128">
    <property type="entry name" value="Rev_trsase/Diguanyl_cyclase"/>
</dbReference>
<dbReference type="InterPro" id="IPR050706">
    <property type="entry name" value="Cyclic-di-GMP_PDE-like"/>
</dbReference>
<comment type="caution">
    <text evidence="2">The sequence shown here is derived from an EMBL/GenBank/DDBJ whole genome shotgun (WGS) entry which is preliminary data.</text>
</comment>
<dbReference type="NCBIfam" id="TIGR00254">
    <property type="entry name" value="GGDEF"/>
    <property type="match status" value="1"/>
</dbReference>
<name>A0A7X2P1F1_9FIRM</name>
<dbReference type="SMART" id="SM00267">
    <property type="entry name" value="GGDEF"/>
    <property type="match status" value="1"/>
</dbReference>
<accession>A0A7X2P1F1</accession>
<dbReference type="EMBL" id="VUMS01000004">
    <property type="protein sequence ID" value="MST65732.1"/>
    <property type="molecule type" value="Genomic_DNA"/>
</dbReference>
<feature type="domain" description="GGDEF" evidence="1">
    <location>
        <begin position="47"/>
        <end position="177"/>
    </location>
</feature>
<sequence>MFHDKTEQLKKLEWERYRASHDSLTGLYNKEEFYRQVERLLKEYPDTEFYILCSNMKDFKFVNELFGMKKGNAILRKQAEQMKQIHGSFAKTVCARIQDDHFATCIPKAYFNEDKVVEQIRSMQKEFTNSLFHLHLYIGVYEITNREEPVSKMCDKANLASETIKNDYKTCIAYYDRHLLEQSIAERKIIGEFEEALEQEEFEGTYM</sequence>
<reference evidence="2 3" key="1">
    <citation type="submission" date="2019-08" db="EMBL/GenBank/DDBJ databases">
        <title>In-depth cultivation of the pig gut microbiome towards novel bacterial diversity and tailored functional studies.</title>
        <authorList>
            <person name="Wylensek D."/>
            <person name="Hitch T.C.A."/>
            <person name="Clavel T."/>
        </authorList>
    </citation>
    <scope>NUCLEOTIDE SEQUENCE [LARGE SCALE GENOMIC DNA]</scope>
    <source>
        <strain evidence="2 3">BSM-380-WT-5A</strain>
    </source>
</reference>
<dbReference type="PANTHER" id="PTHR33121:SF71">
    <property type="entry name" value="OXYGEN SENSOR PROTEIN DOSP"/>
    <property type="match status" value="1"/>
</dbReference>
<dbReference type="InterPro" id="IPR000160">
    <property type="entry name" value="GGDEF_dom"/>
</dbReference>
<gene>
    <name evidence="2" type="ORF">FYJ57_03055</name>
</gene>
<organism evidence="2 3">
    <name type="scientific">Oliverpabstia intestinalis</name>
    <dbReference type="NCBI Taxonomy" id="2606633"/>
    <lineage>
        <taxon>Bacteria</taxon>
        <taxon>Bacillati</taxon>
        <taxon>Bacillota</taxon>
        <taxon>Clostridia</taxon>
        <taxon>Lachnospirales</taxon>
        <taxon>Lachnospiraceae</taxon>
        <taxon>Oliverpabstia</taxon>
    </lineage>
</organism>
<evidence type="ECO:0000313" key="3">
    <source>
        <dbReference type="Proteomes" id="UP000440513"/>
    </source>
</evidence>
<dbReference type="PANTHER" id="PTHR33121">
    <property type="entry name" value="CYCLIC DI-GMP PHOSPHODIESTERASE PDEF"/>
    <property type="match status" value="1"/>
</dbReference>
<dbReference type="AlphaFoldDB" id="A0A7X2P1F1"/>
<protein>
    <submittedName>
        <fullName evidence="2">Diguanylate cyclase</fullName>
    </submittedName>
</protein>
<dbReference type="PROSITE" id="PS50887">
    <property type="entry name" value="GGDEF"/>
    <property type="match status" value="1"/>
</dbReference>
<evidence type="ECO:0000259" key="1">
    <source>
        <dbReference type="PROSITE" id="PS50887"/>
    </source>
</evidence>
<keyword evidence="3" id="KW-1185">Reference proteome</keyword>
<dbReference type="Gene3D" id="3.30.70.270">
    <property type="match status" value="1"/>
</dbReference>
<dbReference type="SUPFAM" id="SSF55073">
    <property type="entry name" value="Nucleotide cyclase"/>
    <property type="match status" value="1"/>
</dbReference>
<proteinExistence type="predicted"/>
<dbReference type="Proteomes" id="UP000440513">
    <property type="component" value="Unassembled WGS sequence"/>
</dbReference>
<dbReference type="InterPro" id="IPR029787">
    <property type="entry name" value="Nucleotide_cyclase"/>
</dbReference>
<dbReference type="RefSeq" id="WP_154431482.1">
    <property type="nucleotide sequence ID" value="NZ_JBQHQP010000008.1"/>
</dbReference>
<evidence type="ECO:0000313" key="2">
    <source>
        <dbReference type="EMBL" id="MST65732.1"/>
    </source>
</evidence>
<dbReference type="Pfam" id="PF00990">
    <property type="entry name" value="GGDEF"/>
    <property type="match status" value="1"/>
</dbReference>